<evidence type="ECO:0000313" key="7">
    <source>
        <dbReference type="EMBL" id="PRT52930.1"/>
    </source>
</evidence>
<feature type="domain" description="SGTA homodimerisation" evidence="6">
    <location>
        <begin position="5"/>
        <end position="53"/>
    </location>
</feature>
<comment type="similarity">
    <text evidence="1">Belongs to the SGT family.</text>
</comment>
<keyword evidence="2" id="KW-0677">Repeat</keyword>
<dbReference type="Proteomes" id="UP000238350">
    <property type="component" value="Unassembled WGS sequence"/>
</dbReference>
<dbReference type="AlphaFoldDB" id="A0A2T0FD89"/>
<dbReference type="GeneID" id="36514299"/>
<feature type="repeat" description="TPR" evidence="4">
    <location>
        <begin position="129"/>
        <end position="162"/>
    </location>
</feature>
<evidence type="ECO:0000259" key="6">
    <source>
        <dbReference type="Pfam" id="PF16546"/>
    </source>
</evidence>
<dbReference type="Gene3D" id="1.20.5.420">
    <property type="entry name" value="Immunoglobulin FC, subunit C"/>
    <property type="match status" value="1"/>
</dbReference>
<evidence type="ECO:0000256" key="3">
    <source>
        <dbReference type="ARBA" id="ARBA00022803"/>
    </source>
</evidence>
<dbReference type="InterPro" id="IPR032374">
    <property type="entry name" value="SGTA_dimer"/>
</dbReference>
<name>A0A2T0FD89_9ASCO</name>
<dbReference type="SMART" id="SM00028">
    <property type="entry name" value="TPR"/>
    <property type="match status" value="3"/>
</dbReference>
<dbReference type="InterPro" id="IPR047150">
    <property type="entry name" value="SGT"/>
</dbReference>
<evidence type="ECO:0000313" key="8">
    <source>
        <dbReference type="Proteomes" id="UP000238350"/>
    </source>
</evidence>
<dbReference type="SUPFAM" id="SSF48452">
    <property type="entry name" value="TPR-like"/>
    <property type="match status" value="1"/>
</dbReference>
<evidence type="ECO:0000256" key="5">
    <source>
        <dbReference type="SAM" id="MobiDB-lite"/>
    </source>
</evidence>
<dbReference type="EMBL" id="NDIQ01000001">
    <property type="protein sequence ID" value="PRT52930.1"/>
    <property type="molecule type" value="Genomic_DNA"/>
</dbReference>
<dbReference type="Pfam" id="PF16546">
    <property type="entry name" value="SGTA_dimer"/>
    <property type="match status" value="1"/>
</dbReference>
<dbReference type="Gene3D" id="1.25.40.10">
    <property type="entry name" value="Tetratricopeptide repeat domain"/>
    <property type="match status" value="1"/>
</dbReference>
<dbReference type="InterPro" id="IPR011990">
    <property type="entry name" value="TPR-like_helical_dom_sf"/>
</dbReference>
<reference evidence="7 8" key="1">
    <citation type="submission" date="2017-04" db="EMBL/GenBank/DDBJ databases">
        <title>Genome sequencing of [Candida] sorbophila.</title>
        <authorList>
            <person name="Ahn J.O."/>
        </authorList>
    </citation>
    <scope>NUCLEOTIDE SEQUENCE [LARGE SCALE GENOMIC DNA]</scope>
    <source>
        <strain evidence="7 8">DS02</strain>
    </source>
</reference>
<dbReference type="PANTHER" id="PTHR45831:SF2">
    <property type="entry name" value="LD24721P"/>
    <property type="match status" value="1"/>
</dbReference>
<dbReference type="InterPro" id="IPR019734">
    <property type="entry name" value="TPR_rpt"/>
</dbReference>
<dbReference type="PANTHER" id="PTHR45831">
    <property type="entry name" value="LD24721P"/>
    <property type="match status" value="1"/>
</dbReference>
<accession>A0A2T0FD89</accession>
<dbReference type="OrthoDB" id="2335338at2759"/>
<feature type="compositionally biased region" description="Polar residues" evidence="5">
    <location>
        <begin position="217"/>
        <end position="235"/>
    </location>
</feature>
<dbReference type="Pfam" id="PF13414">
    <property type="entry name" value="TPR_11"/>
    <property type="match status" value="1"/>
</dbReference>
<keyword evidence="3 4" id="KW-0802">TPR repeat</keyword>
<dbReference type="GO" id="GO:0016020">
    <property type="term" value="C:membrane"/>
    <property type="evidence" value="ECO:0007669"/>
    <property type="project" value="TreeGrafter"/>
</dbReference>
<gene>
    <name evidence="7" type="ORF">B9G98_00550</name>
</gene>
<comment type="caution">
    <text evidence="7">The sequence shown here is derived from an EMBL/GenBank/DDBJ whole genome shotgun (WGS) entry which is preliminary data.</text>
</comment>
<feature type="region of interest" description="Disordered" evidence="5">
    <location>
        <begin position="212"/>
        <end position="244"/>
    </location>
</feature>
<dbReference type="FunFam" id="1.25.40.10:FF:000207">
    <property type="entry name" value="Small glutamine-rich tetratricopeptide repeat-containing protein"/>
    <property type="match status" value="1"/>
</dbReference>
<feature type="repeat" description="TPR" evidence="4">
    <location>
        <begin position="95"/>
        <end position="128"/>
    </location>
</feature>
<dbReference type="GO" id="GO:0006620">
    <property type="term" value="P:post-translational protein targeting to endoplasmic reticulum membrane"/>
    <property type="evidence" value="ECO:0007669"/>
    <property type="project" value="TreeGrafter"/>
</dbReference>
<evidence type="ECO:0000256" key="1">
    <source>
        <dbReference type="ARBA" id="ARBA00008175"/>
    </source>
</evidence>
<dbReference type="STRING" id="45607.A0A2T0FD89"/>
<feature type="repeat" description="TPR" evidence="4">
    <location>
        <begin position="163"/>
        <end position="196"/>
    </location>
</feature>
<dbReference type="GO" id="GO:0072380">
    <property type="term" value="C:TRC complex"/>
    <property type="evidence" value="ECO:0007669"/>
    <property type="project" value="TreeGrafter"/>
</dbReference>
<evidence type="ECO:0000256" key="4">
    <source>
        <dbReference type="PROSITE-ProRule" id="PRU00339"/>
    </source>
</evidence>
<dbReference type="PROSITE" id="PS50005">
    <property type="entry name" value="TPR"/>
    <property type="match status" value="3"/>
</dbReference>
<sequence>MKNEPLVQDIIGFLRQSIVDGTVSSDDKESLEVAIECIADSFGVEAPEASNALLEVYSGAAPKRATSSQEDVTFKTVDMPVDVSVEVSEEDIAAADQLKLEGNRFMAQKNFAQAIDSYSQAIAKNPTNALYYSNRSAAYSQANQAQRAVEDAQRAVELDPTYAKGYSRLGLALYSVGNLEGSLKAYEEGLLVEGDNTSEGMRRGYDTVKKRIEETRSGSVTPRSSTMPETPTQSTEAASSEGAGGFFGGMPSWGSLGELMNNPEIKRMAQNLMSNPSAMNEILNNPTAQKVRESFANGKGPNFSELMSDPNISNLMNNYMNPGGKQ</sequence>
<proteinExistence type="inferred from homology"/>
<evidence type="ECO:0000256" key="2">
    <source>
        <dbReference type="ARBA" id="ARBA00022737"/>
    </source>
</evidence>
<keyword evidence="8" id="KW-1185">Reference proteome</keyword>
<organism evidence="7 8">
    <name type="scientific">Wickerhamiella sorbophila</name>
    <dbReference type="NCBI Taxonomy" id="45607"/>
    <lineage>
        <taxon>Eukaryota</taxon>
        <taxon>Fungi</taxon>
        <taxon>Dikarya</taxon>
        <taxon>Ascomycota</taxon>
        <taxon>Saccharomycotina</taxon>
        <taxon>Dipodascomycetes</taxon>
        <taxon>Dipodascales</taxon>
        <taxon>Trichomonascaceae</taxon>
        <taxon>Wickerhamiella</taxon>
    </lineage>
</organism>
<protein>
    <submittedName>
        <fullName evidence="7">Small glutamine-rich tetratricopeptide repeat-containing protein 2</fullName>
    </submittedName>
</protein>
<dbReference type="RefSeq" id="XP_024662876.1">
    <property type="nucleotide sequence ID" value="XM_024807108.1"/>
</dbReference>
<dbReference type="GO" id="GO:0060090">
    <property type="term" value="F:molecular adaptor activity"/>
    <property type="evidence" value="ECO:0007669"/>
    <property type="project" value="TreeGrafter"/>
</dbReference>